<gene>
    <name evidence="2" type="ORF">M6B38_115540</name>
</gene>
<feature type="compositionally biased region" description="Basic and acidic residues" evidence="1">
    <location>
        <begin position="1"/>
        <end position="13"/>
    </location>
</feature>
<evidence type="ECO:0000313" key="3">
    <source>
        <dbReference type="Proteomes" id="UP001140949"/>
    </source>
</evidence>
<feature type="region of interest" description="Disordered" evidence="1">
    <location>
        <begin position="1"/>
        <end position="56"/>
    </location>
</feature>
<proteinExistence type="predicted"/>
<dbReference type="AlphaFoldDB" id="A0AAX6I492"/>
<accession>A0AAX6I492</accession>
<keyword evidence="2" id="KW-0418">Kinase</keyword>
<keyword evidence="2" id="KW-0808">Transferase</keyword>
<evidence type="ECO:0000313" key="2">
    <source>
        <dbReference type="EMBL" id="KAJ6847888.1"/>
    </source>
</evidence>
<keyword evidence="2" id="KW-0675">Receptor</keyword>
<organism evidence="2 3">
    <name type="scientific">Iris pallida</name>
    <name type="common">Sweet iris</name>
    <dbReference type="NCBI Taxonomy" id="29817"/>
    <lineage>
        <taxon>Eukaryota</taxon>
        <taxon>Viridiplantae</taxon>
        <taxon>Streptophyta</taxon>
        <taxon>Embryophyta</taxon>
        <taxon>Tracheophyta</taxon>
        <taxon>Spermatophyta</taxon>
        <taxon>Magnoliopsida</taxon>
        <taxon>Liliopsida</taxon>
        <taxon>Asparagales</taxon>
        <taxon>Iridaceae</taxon>
        <taxon>Iridoideae</taxon>
        <taxon>Irideae</taxon>
        <taxon>Iris</taxon>
    </lineage>
</organism>
<reference evidence="2" key="1">
    <citation type="journal article" date="2023" name="GigaByte">
        <title>Genome assembly of the bearded iris, Iris pallida Lam.</title>
        <authorList>
            <person name="Bruccoleri R.E."/>
            <person name="Oakeley E.J."/>
            <person name="Faust A.M.E."/>
            <person name="Altorfer M."/>
            <person name="Dessus-Babus S."/>
            <person name="Burckhardt D."/>
            <person name="Oertli M."/>
            <person name="Naumann U."/>
            <person name="Petersen F."/>
            <person name="Wong J."/>
        </authorList>
    </citation>
    <scope>NUCLEOTIDE SEQUENCE</scope>
    <source>
        <strain evidence="2">GSM-AAB239-AS_SAM_17_03QT</strain>
    </source>
</reference>
<keyword evidence="3" id="KW-1185">Reference proteome</keyword>
<name>A0AAX6I492_IRIPA</name>
<evidence type="ECO:0000256" key="1">
    <source>
        <dbReference type="SAM" id="MobiDB-lite"/>
    </source>
</evidence>
<dbReference type="EMBL" id="JANAVB010004800">
    <property type="protein sequence ID" value="KAJ6847888.1"/>
    <property type="molecule type" value="Genomic_DNA"/>
</dbReference>
<reference evidence="2" key="2">
    <citation type="submission" date="2023-04" db="EMBL/GenBank/DDBJ databases">
        <authorList>
            <person name="Bruccoleri R.E."/>
            <person name="Oakeley E.J."/>
            <person name="Faust A.-M."/>
            <person name="Dessus-Babus S."/>
            <person name="Altorfer M."/>
            <person name="Burckhardt D."/>
            <person name="Oertli M."/>
            <person name="Naumann U."/>
            <person name="Petersen F."/>
            <person name="Wong J."/>
        </authorList>
    </citation>
    <scope>NUCLEOTIDE SEQUENCE</scope>
    <source>
        <strain evidence="2">GSM-AAB239-AS_SAM_17_03QT</strain>
        <tissue evidence="2">Leaf</tissue>
    </source>
</reference>
<dbReference type="GO" id="GO:0016301">
    <property type="term" value="F:kinase activity"/>
    <property type="evidence" value="ECO:0007669"/>
    <property type="project" value="UniProtKB-KW"/>
</dbReference>
<dbReference type="Proteomes" id="UP001140949">
    <property type="component" value="Unassembled WGS sequence"/>
</dbReference>
<protein>
    <submittedName>
        <fullName evidence="2">Proline-rich receptor-like protein kinase PERK2</fullName>
    </submittedName>
</protein>
<sequence length="136" mass="15305">MRELEGGDREEGRGLTGVWKLEARRSSARPAPTSADLRRSRRGRSYRQRSVVREGSSRHWHGGLRWRSRRRTARLRRGGSRLFEEGHGLSGPAHATRWHERWRGVLLGGTEGGEDSDAWAALDVVDGSPVAATERI</sequence>
<comment type="caution">
    <text evidence="2">The sequence shown here is derived from an EMBL/GenBank/DDBJ whole genome shotgun (WGS) entry which is preliminary data.</text>
</comment>